<protein>
    <submittedName>
        <fullName evidence="2">Uncharacterized protein</fullName>
    </submittedName>
</protein>
<proteinExistence type="predicted"/>
<keyword evidence="3" id="KW-1185">Reference proteome</keyword>
<name>A0A5C3KBG8_COPMA</name>
<feature type="region of interest" description="Disordered" evidence="1">
    <location>
        <begin position="1"/>
        <end position="83"/>
    </location>
</feature>
<gene>
    <name evidence="2" type="ORF">FA15DRAFT_711139</name>
</gene>
<evidence type="ECO:0000256" key="1">
    <source>
        <dbReference type="SAM" id="MobiDB-lite"/>
    </source>
</evidence>
<dbReference type="Proteomes" id="UP000307440">
    <property type="component" value="Unassembled WGS sequence"/>
</dbReference>
<dbReference type="AlphaFoldDB" id="A0A5C3KBG8"/>
<feature type="compositionally biased region" description="Pro residues" evidence="1">
    <location>
        <begin position="68"/>
        <end position="78"/>
    </location>
</feature>
<sequence length="345" mass="37981">MEAIIRDTDITPSPRRNGVPYSDLLPRSRQPSVKLRSSDESIGSMPSSLSNTLTFSDATTSTDNSDMPPTPPDYPLDLPPDRQGQKYAMSTSLFVSIDGLNTTKDMARVRGGPWPSECNARTLDPLFDDHTFRAGQPLNNPDWAQRPDAEIGSILYNQDTAQPRPRLAGSLLPLTVCNINSHSADISNDADIDIALDSLSKDDISNTMQIYAQYASQKDTAQHLHEIGDQQLSRIQQEHQPKILVGEKLIQRARKQWSPQDPRRTHVLLFHLEMQKGVEKRRHQLTEKWLNEALDKPTGGATSSTPGLPAIAIGTIDLSLAAAPFSTIHSVSPSRSASSPFEACL</sequence>
<dbReference type="EMBL" id="ML210570">
    <property type="protein sequence ID" value="TFK17087.1"/>
    <property type="molecule type" value="Genomic_DNA"/>
</dbReference>
<evidence type="ECO:0000313" key="2">
    <source>
        <dbReference type="EMBL" id="TFK17087.1"/>
    </source>
</evidence>
<organism evidence="2 3">
    <name type="scientific">Coprinopsis marcescibilis</name>
    <name type="common">Agaric fungus</name>
    <name type="synonym">Psathyrella marcescibilis</name>
    <dbReference type="NCBI Taxonomy" id="230819"/>
    <lineage>
        <taxon>Eukaryota</taxon>
        <taxon>Fungi</taxon>
        <taxon>Dikarya</taxon>
        <taxon>Basidiomycota</taxon>
        <taxon>Agaricomycotina</taxon>
        <taxon>Agaricomycetes</taxon>
        <taxon>Agaricomycetidae</taxon>
        <taxon>Agaricales</taxon>
        <taxon>Agaricineae</taxon>
        <taxon>Psathyrellaceae</taxon>
        <taxon>Coprinopsis</taxon>
    </lineage>
</organism>
<evidence type="ECO:0000313" key="3">
    <source>
        <dbReference type="Proteomes" id="UP000307440"/>
    </source>
</evidence>
<feature type="compositionally biased region" description="Polar residues" evidence="1">
    <location>
        <begin position="40"/>
        <end position="65"/>
    </location>
</feature>
<reference evidence="2 3" key="1">
    <citation type="journal article" date="2019" name="Nat. Ecol. Evol.">
        <title>Megaphylogeny resolves global patterns of mushroom evolution.</title>
        <authorList>
            <person name="Varga T."/>
            <person name="Krizsan K."/>
            <person name="Foldi C."/>
            <person name="Dima B."/>
            <person name="Sanchez-Garcia M."/>
            <person name="Sanchez-Ramirez S."/>
            <person name="Szollosi G.J."/>
            <person name="Szarkandi J.G."/>
            <person name="Papp V."/>
            <person name="Albert L."/>
            <person name="Andreopoulos W."/>
            <person name="Angelini C."/>
            <person name="Antonin V."/>
            <person name="Barry K.W."/>
            <person name="Bougher N.L."/>
            <person name="Buchanan P."/>
            <person name="Buyck B."/>
            <person name="Bense V."/>
            <person name="Catcheside P."/>
            <person name="Chovatia M."/>
            <person name="Cooper J."/>
            <person name="Damon W."/>
            <person name="Desjardin D."/>
            <person name="Finy P."/>
            <person name="Geml J."/>
            <person name="Haridas S."/>
            <person name="Hughes K."/>
            <person name="Justo A."/>
            <person name="Karasinski D."/>
            <person name="Kautmanova I."/>
            <person name="Kiss B."/>
            <person name="Kocsube S."/>
            <person name="Kotiranta H."/>
            <person name="LaButti K.M."/>
            <person name="Lechner B.E."/>
            <person name="Liimatainen K."/>
            <person name="Lipzen A."/>
            <person name="Lukacs Z."/>
            <person name="Mihaltcheva S."/>
            <person name="Morgado L.N."/>
            <person name="Niskanen T."/>
            <person name="Noordeloos M.E."/>
            <person name="Ohm R.A."/>
            <person name="Ortiz-Santana B."/>
            <person name="Ovrebo C."/>
            <person name="Racz N."/>
            <person name="Riley R."/>
            <person name="Savchenko A."/>
            <person name="Shiryaev A."/>
            <person name="Soop K."/>
            <person name="Spirin V."/>
            <person name="Szebenyi C."/>
            <person name="Tomsovsky M."/>
            <person name="Tulloss R.E."/>
            <person name="Uehling J."/>
            <person name="Grigoriev I.V."/>
            <person name="Vagvolgyi C."/>
            <person name="Papp T."/>
            <person name="Martin F.M."/>
            <person name="Miettinen O."/>
            <person name="Hibbett D.S."/>
            <person name="Nagy L.G."/>
        </authorList>
    </citation>
    <scope>NUCLEOTIDE SEQUENCE [LARGE SCALE GENOMIC DNA]</scope>
    <source>
        <strain evidence="2 3">CBS 121175</strain>
    </source>
</reference>
<accession>A0A5C3KBG8</accession>